<dbReference type="Proteomes" id="UP000587800">
    <property type="component" value="Unassembled WGS sequence"/>
</dbReference>
<accession>A0ABR6SUD1</accession>
<gene>
    <name evidence="1" type="ORF">HCJ59_05190</name>
</gene>
<organism evidence="1 2">
    <name type="scientific">Listeria immobilis</name>
    <dbReference type="NCBI Taxonomy" id="2713502"/>
    <lineage>
        <taxon>Bacteria</taxon>
        <taxon>Bacillati</taxon>
        <taxon>Bacillota</taxon>
        <taxon>Bacilli</taxon>
        <taxon>Bacillales</taxon>
        <taxon>Listeriaceae</taxon>
        <taxon>Listeria</taxon>
    </lineage>
</organism>
<reference evidence="1 2" key="1">
    <citation type="submission" date="2020-03" db="EMBL/GenBank/DDBJ databases">
        <title>Soil Listeria distribution.</title>
        <authorList>
            <person name="Liao J."/>
            <person name="Wiedmann M."/>
        </authorList>
    </citation>
    <scope>NUCLEOTIDE SEQUENCE [LARGE SCALE GENOMIC DNA]</scope>
    <source>
        <strain evidence="1 2">FSL L7-1515</strain>
    </source>
</reference>
<sequence length="88" mass="10587">MDLKIIVDYYFTEKEEEHIALLFKKCTAVNYSLKRDVYELNHFKLNYSQFTITKVKVEQIKNQIVIKIFTVNDENEFLQIICQDVNFS</sequence>
<keyword evidence="2" id="KW-1185">Reference proteome</keyword>
<evidence type="ECO:0000313" key="1">
    <source>
        <dbReference type="EMBL" id="MBC1509292.1"/>
    </source>
</evidence>
<comment type="caution">
    <text evidence="1">The sequence shown here is derived from an EMBL/GenBank/DDBJ whole genome shotgun (WGS) entry which is preliminary data.</text>
</comment>
<dbReference type="EMBL" id="JAASUB010000005">
    <property type="protein sequence ID" value="MBC1509292.1"/>
    <property type="molecule type" value="Genomic_DNA"/>
</dbReference>
<protein>
    <submittedName>
        <fullName evidence="1">Uncharacterized protein</fullName>
    </submittedName>
</protein>
<proteinExistence type="predicted"/>
<name>A0ABR6SUD1_9LIST</name>
<dbReference type="RefSeq" id="WP_185395574.1">
    <property type="nucleotide sequence ID" value="NZ_JAASUB010000005.1"/>
</dbReference>
<evidence type="ECO:0000313" key="2">
    <source>
        <dbReference type="Proteomes" id="UP000587800"/>
    </source>
</evidence>